<sequence length="74" mass="8382">MGTEVKLKTYPRSRSYKVRAKFVFEGTFEVKAGSRQMAIQIVKSQCGMNMGQIHTCCADVTDWNFSCNPTQIVK</sequence>
<dbReference type="AlphaFoldDB" id="A0A5B3H6L6"/>
<dbReference type="Proteomes" id="UP000322940">
    <property type="component" value="Unassembled WGS sequence"/>
</dbReference>
<proteinExistence type="predicted"/>
<evidence type="ECO:0000313" key="2">
    <source>
        <dbReference type="Proteomes" id="UP000322940"/>
    </source>
</evidence>
<comment type="caution">
    <text evidence="1">The sequence shown here is derived from an EMBL/GenBank/DDBJ whole genome shotgun (WGS) entry which is preliminary data.</text>
</comment>
<organism evidence="1 2">
    <name type="scientific">Alistipes onderdonkii</name>
    <dbReference type="NCBI Taxonomy" id="328813"/>
    <lineage>
        <taxon>Bacteria</taxon>
        <taxon>Pseudomonadati</taxon>
        <taxon>Bacteroidota</taxon>
        <taxon>Bacteroidia</taxon>
        <taxon>Bacteroidales</taxon>
        <taxon>Rikenellaceae</taxon>
        <taxon>Alistipes</taxon>
    </lineage>
</organism>
<gene>
    <name evidence="1" type="ORF">F2Y10_01860</name>
</gene>
<reference evidence="1 2" key="1">
    <citation type="journal article" date="2019" name="Nat. Med.">
        <title>A library of human gut bacterial isolates paired with longitudinal multiomics data enables mechanistic microbiome research.</title>
        <authorList>
            <person name="Poyet M."/>
            <person name="Groussin M."/>
            <person name="Gibbons S.M."/>
            <person name="Avila-Pacheco J."/>
            <person name="Jiang X."/>
            <person name="Kearney S.M."/>
            <person name="Perrotta A.R."/>
            <person name="Berdy B."/>
            <person name="Zhao S."/>
            <person name="Lieberman T.D."/>
            <person name="Swanson P.K."/>
            <person name="Smith M."/>
            <person name="Roesemann S."/>
            <person name="Alexander J.E."/>
            <person name="Rich S.A."/>
            <person name="Livny J."/>
            <person name="Vlamakis H."/>
            <person name="Clish C."/>
            <person name="Bullock K."/>
            <person name="Deik A."/>
            <person name="Scott J."/>
            <person name="Pierce K.A."/>
            <person name="Xavier R.J."/>
            <person name="Alm E.J."/>
        </authorList>
    </citation>
    <scope>NUCLEOTIDE SEQUENCE [LARGE SCALE GENOMIC DNA]</scope>
    <source>
        <strain evidence="1 2">BIOML-A266</strain>
    </source>
</reference>
<protein>
    <submittedName>
        <fullName evidence="1">Uncharacterized protein</fullName>
    </submittedName>
</protein>
<evidence type="ECO:0000313" key="1">
    <source>
        <dbReference type="EMBL" id="KAA2381252.1"/>
    </source>
</evidence>
<dbReference type="EMBL" id="VVXH01000001">
    <property type="protein sequence ID" value="KAA2381252.1"/>
    <property type="molecule type" value="Genomic_DNA"/>
</dbReference>
<name>A0A5B3H6L6_9BACT</name>
<accession>A0A5B3H6L6</accession>